<keyword evidence="2" id="KW-1185">Reference proteome</keyword>
<comment type="caution">
    <text evidence="1">The sequence shown here is derived from an EMBL/GenBank/DDBJ whole genome shotgun (WGS) entry which is preliminary data.</text>
</comment>
<accession>A0A9N9IIQ1</accession>
<organism evidence="1 2">
    <name type="scientific">Funneliformis caledonium</name>
    <dbReference type="NCBI Taxonomy" id="1117310"/>
    <lineage>
        <taxon>Eukaryota</taxon>
        <taxon>Fungi</taxon>
        <taxon>Fungi incertae sedis</taxon>
        <taxon>Mucoromycota</taxon>
        <taxon>Glomeromycotina</taxon>
        <taxon>Glomeromycetes</taxon>
        <taxon>Glomerales</taxon>
        <taxon>Glomeraceae</taxon>
        <taxon>Funneliformis</taxon>
    </lineage>
</organism>
<proteinExistence type="predicted"/>
<gene>
    <name evidence="1" type="ORF">FCALED_LOCUS15334</name>
</gene>
<protein>
    <submittedName>
        <fullName evidence="1">16967_t:CDS:1</fullName>
    </submittedName>
</protein>
<sequence>ELSKFTELCQKRLTRKKQASLRKRRNINYENCLPETQLLTG</sequence>
<dbReference type="AlphaFoldDB" id="A0A9N9IIQ1"/>
<dbReference type="Proteomes" id="UP000789570">
    <property type="component" value="Unassembled WGS sequence"/>
</dbReference>
<dbReference type="EMBL" id="CAJVPQ010013607">
    <property type="protein sequence ID" value="CAG8736462.1"/>
    <property type="molecule type" value="Genomic_DNA"/>
</dbReference>
<reference evidence="1" key="1">
    <citation type="submission" date="2021-06" db="EMBL/GenBank/DDBJ databases">
        <authorList>
            <person name="Kallberg Y."/>
            <person name="Tangrot J."/>
            <person name="Rosling A."/>
        </authorList>
    </citation>
    <scope>NUCLEOTIDE SEQUENCE</scope>
    <source>
        <strain evidence="1">UK204</strain>
    </source>
</reference>
<evidence type="ECO:0000313" key="2">
    <source>
        <dbReference type="Proteomes" id="UP000789570"/>
    </source>
</evidence>
<name>A0A9N9IIQ1_9GLOM</name>
<evidence type="ECO:0000313" key="1">
    <source>
        <dbReference type="EMBL" id="CAG8736462.1"/>
    </source>
</evidence>
<feature type="non-terminal residue" evidence="1">
    <location>
        <position position="1"/>
    </location>
</feature>